<protein>
    <submittedName>
        <fullName evidence="1">Uncharacterized protein</fullName>
    </submittedName>
</protein>
<organism evidence="1 2">
    <name type="scientific">Saitozyma podzolica</name>
    <dbReference type="NCBI Taxonomy" id="1890683"/>
    <lineage>
        <taxon>Eukaryota</taxon>
        <taxon>Fungi</taxon>
        <taxon>Dikarya</taxon>
        <taxon>Basidiomycota</taxon>
        <taxon>Agaricomycotina</taxon>
        <taxon>Tremellomycetes</taxon>
        <taxon>Tremellales</taxon>
        <taxon>Trimorphomycetaceae</taxon>
        <taxon>Saitozyma</taxon>
    </lineage>
</organism>
<proteinExistence type="predicted"/>
<evidence type="ECO:0000313" key="2">
    <source>
        <dbReference type="Proteomes" id="UP000279259"/>
    </source>
</evidence>
<dbReference type="AlphaFoldDB" id="A0A427YHF2"/>
<comment type="caution">
    <text evidence="1">The sequence shown here is derived from an EMBL/GenBank/DDBJ whole genome shotgun (WGS) entry which is preliminary data.</text>
</comment>
<accession>A0A427YHF2</accession>
<dbReference type="Proteomes" id="UP000279259">
    <property type="component" value="Unassembled WGS sequence"/>
</dbReference>
<dbReference type="OrthoDB" id="10307488at2759"/>
<reference evidence="1 2" key="1">
    <citation type="submission" date="2018-11" db="EMBL/GenBank/DDBJ databases">
        <title>Genome sequence of Saitozyma podzolica DSM 27192.</title>
        <authorList>
            <person name="Aliyu H."/>
            <person name="Gorte O."/>
            <person name="Ochsenreither K."/>
        </authorList>
    </citation>
    <scope>NUCLEOTIDE SEQUENCE [LARGE SCALE GENOMIC DNA]</scope>
    <source>
        <strain evidence="1 2">DSM 27192</strain>
    </source>
</reference>
<evidence type="ECO:0000313" key="1">
    <source>
        <dbReference type="EMBL" id="RSH90566.1"/>
    </source>
</evidence>
<gene>
    <name evidence="1" type="ORF">EHS25_001171</name>
</gene>
<sequence>MPKRTRAGLELSTAEAATRSPATTVTLLSPIFSPISFQTRSDDVGPNVAAPAQPGQHIATRDSSTVQGITFEFARDQWGLDITCPTDIVEFDQGNWSVVLLPGYMTERDISEETGFTPFPEDYPDRIVREDTTQSRVVRDDGFRTRLWPDTVIPFDKDDFGVLDDRLDSWLTGSLTTPASRGQKYHFIHIKQLNDGSGNAAWTYRLRDRDEEEPEPRRITVTDHDDTADIDVAFLRDDEGHWHLPSDINLETVDPATGQPLEHSTEVLAAELAAMSTS</sequence>
<keyword evidence="2" id="KW-1185">Reference proteome</keyword>
<dbReference type="EMBL" id="RSCD01000010">
    <property type="protein sequence ID" value="RSH90566.1"/>
    <property type="molecule type" value="Genomic_DNA"/>
</dbReference>
<name>A0A427YHF2_9TREE</name>